<accession>A0ABW2QE32</accession>
<keyword evidence="2" id="KW-1133">Transmembrane helix</keyword>
<evidence type="ECO:0000313" key="5">
    <source>
        <dbReference type="Proteomes" id="UP001596455"/>
    </source>
</evidence>
<dbReference type="EMBL" id="JBHTCQ010000005">
    <property type="protein sequence ID" value="MFC7407221.1"/>
    <property type="molecule type" value="Genomic_DNA"/>
</dbReference>
<organism evidence="4 5">
    <name type="scientific">Georgenia alba</name>
    <dbReference type="NCBI Taxonomy" id="2233858"/>
    <lineage>
        <taxon>Bacteria</taxon>
        <taxon>Bacillati</taxon>
        <taxon>Actinomycetota</taxon>
        <taxon>Actinomycetes</taxon>
        <taxon>Micrococcales</taxon>
        <taxon>Bogoriellaceae</taxon>
        <taxon>Georgenia</taxon>
    </lineage>
</organism>
<evidence type="ECO:0000256" key="1">
    <source>
        <dbReference type="SAM" id="MobiDB-lite"/>
    </source>
</evidence>
<keyword evidence="5" id="KW-1185">Reference proteome</keyword>
<evidence type="ECO:0000256" key="2">
    <source>
        <dbReference type="SAM" id="Phobius"/>
    </source>
</evidence>
<keyword evidence="2" id="KW-0472">Membrane</keyword>
<proteinExistence type="predicted"/>
<feature type="region of interest" description="Disordered" evidence="1">
    <location>
        <begin position="97"/>
        <end position="119"/>
    </location>
</feature>
<dbReference type="RefSeq" id="WP_382396789.1">
    <property type="nucleotide sequence ID" value="NZ_JBHTCQ010000005.1"/>
</dbReference>
<feature type="transmembrane region" description="Helical" evidence="2">
    <location>
        <begin position="30"/>
        <end position="55"/>
    </location>
</feature>
<feature type="region of interest" description="Disordered" evidence="1">
    <location>
        <begin position="1"/>
        <end position="21"/>
    </location>
</feature>
<dbReference type="Proteomes" id="UP001596455">
    <property type="component" value="Unassembled WGS sequence"/>
</dbReference>
<gene>
    <name evidence="4" type="ORF">ACFQQL_19055</name>
</gene>
<comment type="caution">
    <text evidence="4">The sequence shown here is derived from an EMBL/GenBank/DDBJ whole genome shotgun (WGS) entry which is preliminary data.</text>
</comment>
<reference evidence="5" key="1">
    <citation type="journal article" date="2019" name="Int. J. Syst. Evol. Microbiol.">
        <title>The Global Catalogue of Microorganisms (GCM) 10K type strain sequencing project: providing services to taxonomists for standard genome sequencing and annotation.</title>
        <authorList>
            <consortium name="The Broad Institute Genomics Platform"/>
            <consortium name="The Broad Institute Genome Sequencing Center for Infectious Disease"/>
            <person name="Wu L."/>
            <person name="Ma J."/>
        </authorList>
    </citation>
    <scope>NUCLEOTIDE SEQUENCE [LARGE SCALE GENOMIC DNA]</scope>
    <source>
        <strain evidence="5">JCM 1490</strain>
    </source>
</reference>
<evidence type="ECO:0000259" key="3">
    <source>
        <dbReference type="Pfam" id="PF13845"/>
    </source>
</evidence>
<keyword evidence="2" id="KW-0812">Transmembrane</keyword>
<protein>
    <submittedName>
        <fullName evidence="4">Septum formation family protein</fullName>
    </submittedName>
</protein>
<sequence length="373" mass="39293">MTSPRGHGPSPEPNAPSPWYGPIRSRAGRALGIAAIVVGIPVGPVGYGLGAASYLQAKRGYGSTTPGIAGMVIGLVSTLALAAVLMVVLLPPSVPAPQATTPAETPPPSTAPESTQEPDENLVWDEMAVGDCVLEYGDSVEEATYIDCGEWHQAEAYAEIPLGGGAYPGQDEIEAQTRQQCEARAAELPIPAGVDLTGVINSTLYPRAGSWENGDRSALCIVYHESGPELSGSIGTDSFTVRGSVPPEEILTLETMSVGDCFSATPTDAERHVDLRIDCDEWHELELFTEVSLGGGAYPGHDALQEEATNRCSDASADITTPAGIDTSRFAVESYLPNEHQWQDGMHFALCGARDQTGPNMSGRIGPDNFTVR</sequence>
<feature type="transmembrane region" description="Helical" evidence="2">
    <location>
        <begin position="67"/>
        <end position="90"/>
    </location>
</feature>
<evidence type="ECO:0000313" key="4">
    <source>
        <dbReference type="EMBL" id="MFC7407221.1"/>
    </source>
</evidence>
<dbReference type="Pfam" id="PF13845">
    <property type="entry name" value="Septum_form"/>
    <property type="match status" value="1"/>
</dbReference>
<dbReference type="InterPro" id="IPR026004">
    <property type="entry name" value="Septum_form"/>
</dbReference>
<name>A0ABW2QE32_9MICO</name>
<feature type="domain" description="Septum formation-related" evidence="3">
    <location>
        <begin position="130"/>
        <end position="318"/>
    </location>
</feature>